<proteinExistence type="predicted"/>
<comment type="caution">
    <text evidence="2">The sequence shown here is derived from an EMBL/GenBank/DDBJ whole genome shotgun (WGS) entry which is preliminary data.</text>
</comment>
<feature type="non-terminal residue" evidence="2">
    <location>
        <position position="1"/>
    </location>
</feature>
<protein>
    <submittedName>
        <fullName evidence="2">26641_t:CDS:1</fullName>
    </submittedName>
</protein>
<accession>A0ABN7XE28</accession>
<dbReference type="EMBL" id="CAJVQB010124892">
    <property type="protein sequence ID" value="CAG8853489.1"/>
    <property type="molecule type" value="Genomic_DNA"/>
</dbReference>
<evidence type="ECO:0000313" key="3">
    <source>
        <dbReference type="Proteomes" id="UP000789901"/>
    </source>
</evidence>
<evidence type="ECO:0000313" key="2">
    <source>
        <dbReference type="EMBL" id="CAG8853489.1"/>
    </source>
</evidence>
<organism evidence="2 3">
    <name type="scientific">Gigaspora margarita</name>
    <dbReference type="NCBI Taxonomy" id="4874"/>
    <lineage>
        <taxon>Eukaryota</taxon>
        <taxon>Fungi</taxon>
        <taxon>Fungi incertae sedis</taxon>
        <taxon>Mucoromycota</taxon>
        <taxon>Glomeromycotina</taxon>
        <taxon>Glomeromycetes</taxon>
        <taxon>Diversisporales</taxon>
        <taxon>Gigasporaceae</taxon>
        <taxon>Gigaspora</taxon>
    </lineage>
</organism>
<dbReference type="Proteomes" id="UP000789901">
    <property type="component" value="Unassembled WGS sequence"/>
</dbReference>
<reference evidence="2 3" key="1">
    <citation type="submission" date="2021-06" db="EMBL/GenBank/DDBJ databases">
        <authorList>
            <person name="Kallberg Y."/>
            <person name="Tangrot J."/>
            <person name="Rosling A."/>
        </authorList>
    </citation>
    <scope>NUCLEOTIDE SEQUENCE [LARGE SCALE GENOMIC DNA]</scope>
    <source>
        <strain evidence="2 3">120-4 pot B 10/14</strain>
    </source>
</reference>
<feature type="compositionally biased region" description="Basic residues" evidence="1">
    <location>
        <begin position="1"/>
        <end position="11"/>
    </location>
</feature>
<keyword evidence="3" id="KW-1185">Reference proteome</keyword>
<sequence>YSYKPEKKRIFKPYDPGNSNKRQRGQKAVTGQVLVEDAQHPNDAQINPYFESVDSEIMKDYVFDSEIMNMYLRLEHEAQLKSML</sequence>
<gene>
    <name evidence="2" type="ORF">GMARGA_LOCUS42310</name>
</gene>
<evidence type="ECO:0000256" key="1">
    <source>
        <dbReference type="SAM" id="MobiDB-lite"/>
    </source>
</evidence>
<name>A0ABN7XE28_GIGMA</name>
<feature type="region of interest" description="Disordered" evidence="1">
    <location>
        <begin position="1"/>
        <end position="29"/>
    </location>
</feature>